<evidence type="ECO:0000259" key="1">
    <source>
        <dbReference type="PROSITE" id="PS50181"/>
    </source>
</evidence>
<accession>A0A914A947</accession>
<name>A0A914A947_PATMI</name>
<sequence>MATSQAEVNLTDLPQELKEHIFCHLTATDLCHLASCSRILKESTNQDAPWRFLCRKKGWERYGTTCDLCKEPPFKPTSLSQETGEGGVPTFPVDAVVTGSDWPGLVDTCKWKEVYMKARHLEENWKNKRFYTASLELYPFRDGQRSDFNPRVCNVTYEKHCVAAGKSNSTLEIWHMSSGKGQLIQVDISESPDALKMKDGIIAAGCKDGKIRTYSAQTGEQLQVMSGHSLAVYHLFFDGETIVSVARAGKFNRFKRFNNEEYERSGIRVWSAANGTSRCILQSGNEATSLVHLDYKNKIVAGAYSNNNIRIWDVSSGSCMQEIDRGMNKLTFCHLGDGIVIGASEKLIVKIWELKSSVCIKTLDVLKWLPPNSNVSREEVYFRFGGDELLAVATLYNGFFIMTVSGERLFTCPSSKGAPVIWKGNKLLAWSMKTKRYQLQIIDPTEREDSEAHDSARTLQDLDETLLACARMSNTELLLFVQQESPHVFVRYYW</sequence>
<dbReference type="InterPro" id="IPR015943">
    <property type="entry name" value="WD40/YVTN_repeat-like_dom_sf"/>
</dbReference>
<dbReference type="Gene3D" id="1.20.1280.50">
    <property type="match status" value="1"/>
</dbReference>
<protein>
    <recommendedName>
        <fullName evidence="1">F-box domain-containing protein</fullName>
    </recommendedName>
</protein>
<proteinExistence type="predicted"/>
<dbReference type="InterPro" id="IPR036047">
    <property type="entry name" value="F-box-like_dom_sf"/>
</dbReference>
<organism evidence="2 3">
    <name type="scientific">Patiria miniata</name>
    <name type="common">Bat star</name>
    <name type="synonym">Asterina miniata</name>
    <dbReference type="NCBI Taxonomy" id="46514"/>
    <lineage>
        <taxon>Eukaryota</taxon>
        <taxon>Metazoa</taxon>
        <taxon>Echinodermata</taxon>
        <taxon>Eleutherozoa</taxon>
        <taxon>Asterozoa</taxon>
        <taxon>Asteroidea</taxon>
        <taxon>Valvatacea</taxon>
        <taxon>Valvatida</taxon>
        <taxon>Asterinidae</taxon>
        <taxon>Patiria</taxon>
    </lineage>
</organism>
<evidence type="ECO:0000313" key="3">
    <source>
        <dbReference type="Proteomes" id="UP000887568"/>
    </source>
</evidence>
<evidence type="ECO:0000313" key="2">
    <source>
        <dbReference type="EnsemblMetazoa" id="XP_038060365.1"/>
    </source>
</evidence>
<dbReference type="InterPro" id="IPR001810">
    <property type="entry name" value="F-box_dom"/>
</dbReference>
<keyword evidence="3" id="KW-1185">Reference proteome</keyword>
<dbReference type="GeneID" id="119731268"/>
<reference evidence="2" key="1">
    <citation type="submission" date="2022-11" db="UniProtKB">
        <authorList>
            <consortium name="EnsemblMetazoa"/>
        </authorList>
    </citation>
    <scope>IDENTIFICATION</scope>
</reference>
<dbReference type="EnsemblMetazoa" id="XM_038204437.1">
    <property type="protein sequence ID" value="XP_038060365.1"/>
    <property type="gene ID" value="LOC119731268"/>
</dbReference>
<dbReference type="InterPro" id="IPR050995">
    <property type="entry name" value="WD-F-box_domain-protein"/>
</dbReference>
<dbReference type="SUPFAM" id="SSF81383">
    <property type="entry name" value="F-box domain"/>
    <property type="match status" value="1"/>
</dbReference>
<dbReference type="SUPFAM" id="SSF50978">
    <property type="entry name" value="WD40 repeat-like"/>
    <property type="match status" value="1"/>
</dbReference>
<dbReference type="RefSeq" id="XP_038060365.1">
    <property type="nucleotide sequence ID" value="XM_038204437.1"/>
</dbReference>
<dbReference type="SMART" id="SM00256">
    <property type="entry name" value="FBOX"/>
    <property type="match status" value="1"/>
</dbReference>
<dbReference type="Gene3D" id="2.130.10.10">
    <property type="entry name" value="YVTN repeat-like/Quinoprotein amine dehydrogenase"/>
    <property type="match status" value="1"/>
</dbReference>
<dbReference type="PROSITE" id="PS50181">
    <property type="entry name" value="FBOX"/>
    <property type="match status" value="1"/>
</dbReference>
<dbReference type="PANTHER" id="PTHR14604:SF4">
    <property type="entry name" value="F-BOX DOMAIN-CONTAINING PROTEIN"/>
    <property type="match status" value="1"/>
</dbReference>
<dbReference type="Pfam" id="PF12937">
    <property type="entry name" value="F-box-like"/>
    <property type="match status" value="1"/>
</dbReference>
<feature type="domain" description="F-box" evidence="1">
    <location>
        <begin position="7"/>
        <end position="53"/>
    </location>
</feature>
<dbReference type="InterPro" id="IPR036322">
    <property type="entry name" value="WD40_repeat_dom_sf"/>
</dbReference>
<dbReference type="AlphaFoldDB" id="A0A914A947"/>
<dbReference type="Proteomes" id="UP000887568">
    <property type="component" value="Unplaced"/>
</dbReference>
<dbReference type="PANTHER" id="PTHR14604">
    <property type="entry name" value="WD40 REPEAT PF20"/>
    <property type="match status" value="1"/>
</dbReference>